<dbReference type="Proteomes" id="UP001652628">
    <property type="component" value="Chromosome X"/>
</dbReference>
<sequence length="439" mass="50588">MSKYFNTEILKMLVAQAPADAQDISNDRFAAMETAGQYLLFVSSDPKKELHPRNVKMTLRHLFREETKKHGCIVKIREEIRQKDQEQVNKNQKFPEDKDYDEYSAMEYTKRAERARGGLNLTFGPKIFANDQSHGKLKLLHRNLKPVYSSQTSEDSGGSVYVSLDEYLKMKDKNRPLLKSHQICPKDDQVKSEKDPQEVCQQAKEVTLQSLLRQSFQLCSVHMNNLAEFLKEFMDQPHMDNLSYFIREFLGLPQRLENEDGSNLDSDDEGVDWLSQNPFTSAHRSRVADQPEGSREDSPSRLERFQNILRSCLRPISEFFATWDQETFRSWLDHEDPLLLGHGSDHSFLLVVDRLMLAVKWAIKMEELQAASRGQPGQSELEHPADALETENEQQLGNEPSCRRISSRSLTRLMALLNSVDAHNAQPQYLVTQSKGRQI</sequence>
<evidence type="ECO:0000256" key="1">
    <source>
        <dbReference type="SAM" id="MobiDB-lite"/>
    </source>
</evidence>
<feature type="region of interest" description="Disordered" evidence="1">
    <location>
        <begin position="281"/>
        <end position="301"/>
    </location>
</feature>
<organism evidence="2 3">
    <name type="scientific">Drosophila suzukii</name>
    <name type="common">Spotted-wing drosophila fruit fly</name>
    <dbReference type="NCBI Taxonomy" id="28584"/>
    <lineage>
        <taxon>Eukaryota</taxon>
        <taxon>Metazoa</taxon>
        <taxon>Ecdysozoa</taxon>
        <taxon>Arthropoda</taxon>
        <taxon>Hexapoda</taxon>
        <taxon>Insecta</taxon>
        <taxon>Pterygota</taxon>
        <taxon>Neoptera</taxon>
        <taxon>Endopterygota</taxon>
        <taxon>Diptera</taxon>
        <taxon>Brachycera</taxon>
        <taxon>Muscomorpha</taxon>
        <taxon>Ephydroidea</taxon>
        <taxon>Drosophilidae</taxon>
        <taxon>Drosophila</taxon>
        <taxon>Sophophora</taxon>
    </lineage>
</organism>
<evidence type="ECO:0000313" key="3">
    <source>
        <dbReference type="RefSeq" id="XP_070853535.1"/>
    </source>
</evidence>
<gene>
    <name evidence="3" type="primary">LOC139353374</name>
</gene>
<accession>A0ABM4TU95</accession>
<dbReference type="GeneID" id="139353374"/>
<protein>
    <submittedName>
        <fullName evidence="3">Uncharacterized protein</fullName>
    </submittedName>
</protein>
<reference evidence="3" key="1">
    <citation type="submission" date="2025-08" db="UniProtKB">
        <authorList>
            <consortium name="RefSeq"/>
        </authorList>
    </citation>
    <scope>IDENTIFICATION</scope>
</reference>
<evidence type="ECO:0000313" key="2">
    <source>
        <dbReference type="Proteomes" id="UP001652628"/>
    </source>
</evidence>
<feature type="compositionally biased region" description="Basic and acidic residues" evidence="1">
    <location>
        <begin position="286"/>
        <end position="301"/>
    </location>
</feature>
<name>A0ABM4TU95_DROSZ</name>
<keyword evidence="2" id="KW-1185">Reference proteome</keyword>
<dbReference type="RefSeq" id="XP_070853535.1">
    <property type="nucleotide sequence ID" value="XM_070997434.1"/>
</dbReference>
<proteinExistence type="predicted"/>